<keyword evidence="1" id="KW-0472">Membrane</keyword>
<keyword evidence="2" id="KW-1185">Reference proteome</keyword>
<feature type="transmembrane region" description="Helical" evidence="1">
    <location>
        <begin position="37"/>
        <end position="56"/>
    </location>
</feature>
<dbReference type="AlphaFoldDB" id="A0A0M3HJE3"/>
<dbReference type="Proteomes" id="UP000036681">
    <property type="component" value="Unplaced"/>
</dbReference>
<proteinExistence type="predicted"/>
<keyword evidence="1" id="KW-0812">Transmembrane</keyword>
<keyword evidence="1" id="KW-1133">Transmembrane helix</keyword>
<evidence type="ECO:0000313" key="2">
    <source>
        <dbReference type="Proteomes" id="UP000036681"/>
    </source>
</evidence>
<sequence>MNEQVVQRFIQHIAVLRHLLSAHFGIHFKDPRLYDDVCLLIPTCFPLITIPVLLLFSPSWHS</sequence>
<evidence type="ECO:0000313" key="3">
    <source>
        <dbReference type="WBParaSite" id="ALUE_0000163801-mRNA-1"/>
    </source>
</evidence>
<evidence type="ECO:0000256" key="1">
    <source>
        <dbReference type="SAM" id="Phobius"/>
    </source>
</evidence>
<accession>A0A0M3HJE3</accession>
<reference evidence="3" key="1">
    <citation type="submission" date="2017-02" db="UniProtKB">
        <authorList>
            <consortium name="WormBaseParasite"/>
        </authorList>
    </citation>
    <scope>IDENTIFICATION</scope>
</reference>
<organism evidence="2 3">
    <name type="scientific">Ascaris lumbricoides</name>
    <name type="common">Giant roundworm</name>
    <dbReference type="NCBI Taxonomy" id="6252"/>
    <lineage>
        <taxon>Eukaryota</taxon>
        <taxon>Metazoa</taxon>
        <taxon>Ecdysozoa</taxon>
        <taxon>Nematoda</taxon>
        <taxon>Chromadorea</taxon>
        <taxon>Rhabditida</taxon>
        <taxon>Spirurina</taxon>
        <taxon>Ascaridomorpha</taxon>
        <taxon>Ascaridoidea</taxon>
        <taxon>Ascarididae</taxon>
        <taxon>Ascaris</taxon>
    </lineage>
</organism>
<protein>
    <submittedName>
        <fullName evidence="3">Uncharacterized protein</fullName>
    </submittedName>
</protein>
<dbReference type="WBParaSite" id="ALUE_0000163801-mRNA-1">
    <property type="protein sequence ID" value="ALUE_0000163801-mRNA-1"/>
    <property type="gene ID" value="ALUE_0000163801"/>
</dbReference>
<name>A0A0M3HJE3_ASCLU</name>